<name>V5HVD0_IXORI</name>
<dbReference type="EMBL" id="GANP01006150">
    <property type="protein sequence ID" value="JAB78318.1"/>
    <property type="molecule type" value="mRNA"/>
</dbReference>
<feature type="non-terminal residue" evidence="1">
    <location>
        <position position="1"/>
    </location>
</feature>
<organism evidence="1">
    <name type="scientific">Ixodes ricinus</name>
    <name type="common">Common tick</name>
    <name type="synonym">Acarus ricinus</name>
    <dbReference type="NCBI Taxonomy" id="34613"/>
    <lineage>
        <taxon>Eukaryota</taxon>
        <taxon>Metazoa</taxon>
        <taxon>Ecdysozoa</taxon>
        <taxon>Arthropoda</taxon>
        <taxon>Chelicerata</taxon>
        <taxon>Arachnida</taxon>
        <taxon>Acari</taxon>
        <taxon>Parasitiformes</taxon>
        <taxon>Ixodida</taxon>
        <taxon>Ixodoidea</taxon>
        <taxon>Ixodidae</taxon>
        <taxon>Ixodinae</taxon>
        <taxon>Ixodes</taxon>
    </lineage>
</organism>
<accession>V5HVD0</accession>
<reference evidence="1" key="1">
    <citation type="journal article" date="2015" name="Sci. Rep.">
        <title>Tissue- and time-dependent transcription in Ixodes ricinus salivary glands and midguts when blood feeding on the vertebrate host.</title>
        <authorList>
            <person name="Kotsyfakis M."/>
            <person name="Schwarz A."/>
            <person name="Erhart J."/>
            <person name="Ribeiro J.M."/>
        </authorList>
    </citation>
    <scope>NUCLEOTIDE SEQUENCE</scope>
    <source>
        <tissue evidence="1">Salivary gland and midgut</tissue>
    </source>
</reference>
<sequence>SIASNCDGMIRGLCKHTGHGPLKTIHVSARDCKLTCTYRPPGPDTVLRDEVTYVFNRKNIDVPLPQGMPCAFQGTCDSKGKCSCEFCNKKSKK</sequence>
<protein>
    <submittedName>
        <fullName evidence="1">Putative 1</fullName>
    </submittedName>
</protein>
<dbReference type="AlphaFoldDB" id="V5HVD0"/>
<evidence type="ECO:0000313" key="1">
    <source>
        <dbReference type="EMBL" id="JAB78318.1"/>
    </source>
</evidence>
<proteinExistence type="evidence at transcript level"/>